<dbReference type="InterPro" id="IPR036890">
    <property type="entry name" value="HATPase_C_sf"/>
</dbReference>
<sequence length="359" mass="39679">MASSAIARNRVLFWIIYACAFLALGVWLGINAIIGRRNAGQPIAAWEPLTWELSSVALVAVLVIGVYRFERRCPLSGTGWLRRLPLHLPAAIVFSLAHVAGMFGIRKFVYAWHGDRYEFGDPSLAFAYEFQKDLITYAIIVGTCVAWRAVLARRERELAVIRLERDLSEARLAQLTAQIEPHFMFNTLNAISNRMHEDIDAADRMIAAFAELLRAALSESGSAHVKVADDVVWLERYFELMRERFRGKLETSIAVEPSAHAARIPRLLLQPLVENAFEHGLKSGRGRVEVAIGTRGGRLHCTVDDDGAGIAADFNAGVGLANVRSRLELLYPGDHCFTIAPRAGGGTHVDIELPLVNDG</sequence>
<evidence type="ECO:0000313" key="3">
    <source>
        <dbReference type="EMBL" id="GAA0724306.1"/>
    </source>
</evidence>
<feature type="domain" description="Histidine kinase/HSP90-like ATPase" evidence="2">
    <location>
        <begin position="260"/>
        <end position="357"/>
    </location>
</feature>
<protein>
    <recommendedName>
        <fullName evidence="2">Histidine kinase/HSP90-like ATPase domain-containing protein</fullName>
    </recommendedName>
</protein>
<feature type="transmembrane region" description="Helical" evidence="1">
    <location>
        <begin position="49"/>
        <end position="69"/>
    </location>
</feature>
<keyword evidence="1" id="KW-0472">Membrane</keyword>
<accession>A0ABN1IZ01</accession>
<keyword evidence="1" id="KW-1133">Transmembrane helix</keyword>
<organism evidence="3 4">
    <name type="scientific">Dokdonella soli</name>
    <dbReference type="NCBI Taxonomy" id="529810"/>
    <lineage>
        <taxon>Bacteria</taxon>
        <taxon>Pseudomonadati</taxon>
        <taxon>Pseudomonadota</taxon>
        <taxon>Gammaproteobacteria</taxon>
        <taxon>Lysobacterales</taxon>
        <taxon>Rhodanobacteraceae</taxon>
        <taxon>Dokdonella</taxon>
    </lineage>
</organism>
<evidence type="ECO:0000313" key="4">
    <source>
        <dbReference type="Proteomes" id="UP001501523"/>
    </source>
</evidence>
<feature type="transmembrane region" description="Helical" evidence="1">
    <location>
        <begin position="12"/>
        <end position="34"/>
    </location>
</feature>
<dbReference type="Pfam" id="PF02518">
    <property type="entry name" value="HATPase_c"/>
    <property type="match status" value="1"/>
</dbReference>
<dbReference type="RefSeq" id="WP_343793978.1">
    <property type="nucleotide sequence ID" value="NZ_BAAAEU010000028.1"/>
</dbReference>
<dbReference type="SUPFAM" id="SSF55874">
    <property type="entry name" value="ATPase domain of HSP90 chaperone/DNA topoisomerase II/histidine kinase"/>
    <property type="match status" value="1"/>
</dbReference>
<dbReference type="InterPro" id="IPR010559">
    <property type="entry name" value="Sig_transdc_His_kin_internal"/>
</dbReference>
<dbReference type="InterPro" id="IPR003594">
    <property type="entry name" value="HATPase_dom"/>
</dbReference>
<proteinExistence type="predicted"/>
<dbReference type="PANTHER" id="PTHR34220">
    <property type="entry name" value="SENSOR HISTIDINE KINASE YPDA"/>
    <property type="match status" value="1"/>
</dbReference>
<dbReference type="EMBL" id="BAAAEU010000028">
    <property type="protein sequence ID" value="GAA0724306.1"/>
    <property type="molecule type" value="Genomic_DNA"/>
</dbReference>
<name>A0ABN1IZ01_9GAMM</name>
<reference evidence="3 4" key="1">
    <citation type="journal article" date="2019" name="Int. J. Syst. Evol. Microbiol.">
        <title>The Global Catalogue of Microorganisms (GCM) 10K type strain sequencing project: providing services to taxonomists for standard genome sequencing and annotation.</title>
        <authorList>
            <consortium name="The Broad Institute Genomics Platform"/>
            <consortium name="The Broad Institute Genome Sequencing Center for Infectious Disease"/>
            <person name="Wu L."/>
            <person name="Ma J."/>
        </authorList>
    </citation>
    <scope>NUCLEOTIDE SEQUENCE [LARGE SCALE GENOMIC DNA]</scope>
    <source>
        <strain evidence="3 4">JCM 15421</strain>
    </source>
</reference>
<dbReference type="InterPro" id="IPR050640">
    <property type="entry name" value="Bact_2-comp_sensor_kinase"/>
</dbReference>
<comment type="caution">
    <text evidence="3">The sequence shown here is derived from an EMBL/GenBank/DDBJ whole genome shotgun (WGS) entry which is preliminary data.</text>
</comment>
<keyword evidence="1" id="KW-0812">Transmembrane</keyword>
<dbReference type="PANTHER" id="PTHR34220:SF7">
    <property type="entry name" value="SENSOR HISTIDINE KINASE YPDA"/>
    <property type="match status" value="1"/>
</dbReference>
<dbReference type="SMART" id="SM00387">
    <property type="entry name" value="HATPase_c"/>
    <property type="match status" value="1"/>
</dbReference>
<feature type="transmembrane region" description="Helical" evidence="1">
    <location>
        <begin position="90"/>
        <end position="114"/>
    </location>
</feature>
<keyword evidence="4" id="KW-1185">Reference proteome</keyword>
<dbReference type="Pfam" id="PF06580">
    <property type="entry name" value="His_kinase"/>
    <property type="match status" value="1"/>
</dbReference>
<evidence type="ECO:0000259" key="2">
    <source>
        <dbReference type="SMART" id="SM00387"/>
    </source>
</evidence>
<evidence type="ECO:0000256" key="1">
    <source>
        <dbReference type="SAM" id="Phobius"/>
    </source>
</evidence>
<dbReference type="Proteomes" id="UP001501523">
    <property type="component" value="Unassembled WGS sequence"/>
</dbReference>
<dbReference type="Gene3D" id="3.30.565.10">
    <property type="entry name" value="Histidine kinase-like ATPase, C-terminal domain"/>
    <property type="match status" value="1"/>
</dbReference>
<gene>
    <name evidence="3" type="ORF">GCM10009105_36990</name>
</gene>
<feature type="transmembrane region" description="Helical" evidence="1">
    <location>
        <begin position="134"/>
        <end position="152"/>
    </location>
</feature>